<dbReference type="Proteomes" id="UP000717996">
    <property type="component" value="Unassembled WGS sequence"/>
</dbReference>
<dbReference type="InterPro" id="IPR032675">
    <property type="entry name" value="LRR_dom_sf"/>
</dbReference>
<dbReference type="EMBL" id="JAANIT010000089">
    <property type="protein sequence ID" value="KAG1552411.1"/>
    <property type="molecule type" value="Genomic_DNA"/>
</dbReference>
<reference evidence="1" key="1">
    <citation type="journal article" date="2020" name="Microb. Genom.">
        <title>Genetic diversity of clinical and environmental Mucorales isolates obtained from an investigation of mucormycosis cases among solid organ transplant recipients.</title>
        <authorList>
            <person name="Nguyen M.H."/>
            <person name="Kaul D."/>
            <person name="Muto C."/>
            <person name="Cheng S.J."/>
            <person name="Richter R.A."/>
            <person name="Bruno V.M."/>
            <person name="Liu G."/>
            <person name="Beyhan S."/>
            <person name="Sundermann A.J."/>
            <person name="Mounaud S."/>
            <person name="Pasculle A.W."/>
            <person name="Nierman W.C."/>
            <person name="Driscoll E."/>
            <person name="Cumbie R."/>
            <person name="Clancy C.J."/>
            <person name="Dupont C.L."/>
        </authorList>
    </citation>
    <scope>NUCLEOTIDE SEQUENCE</scope>
    <source>
        <strain evidence="1">GL16</strain>
    </source>
</reference>
<evidence type="ECO:0000313" key="2">
    <source>
        <dbReference type="Proteomes" id="UP000717996"/>
    </source>
</evidence>
<name>A0A9P7CGR3_RHIOR</name>
<organism evidence="1 2">
    <name type="scientific">Rhizopus oryzae</name>
    <name type="common">Mucormycosis agent</name>
    <name type="synonym">Rhizopus arrhizus var. delemar</name>
    <dbReference type="NCBI Taxonomy" id="64495"/>
    <lineage>
        <taxon>Eukaryota</taxon>
        <taxon>Fungi</taxon>
        <taxon>Fungi incertae sedis</taxon>
        <taxon>Mucoromycota</taxon>
        <taxon>Mucoromycotina</taxon>
        <taxon>Mucoromycetes</taxon>
        <taxon>Mucorales</taxon>
        <taxon>Mucorineae</taxon>
        <taxon>Rhizopodaceae</taxon>
        <taxon>Rhizopus</taxon>
    </lineage>
</organism>
<accession>A0A9P7CGR3</accession>
<dbReference type="AlphaFoldDB" id="A0A9P7CGR3"/>
<sequence length="565" mass="65976">MSNWQHLPQEVLEQALQGLPCASIDSAAFIQCLHVFKHWNSVATCLLYKSIWIIDKVKRTELIDCLTISQLGHLVQNLCLHIDYSEAEDARFIKAIAELCPNLKVLSCYMLAEGALWDDLAHLSRKHFKNLQALPRPTQRTMPNYYRCALCYKDTLRTFYIREEHPLSDQRESITLQLQDFRHLSQLIIYNEAGTTSPMDYDDMLNRCSQLQTLNLEIAECDNDTYISQSDMSSVIIPHFSINNLNITFNFDVFAFKYFICKFPNLSYLRVSINCPATSAIREQQELYFSRYFLALLNYFSSITHHDVNFYGRVDVLPDIIPFTKKKCLTICIDYHQTDFQYPKIGFTNKEVCLFYRRCSRAQLLDLWNKASHIIRNLTFSVHDGYRHNDDYDGDDYKHELLVNIFSHCTSIETFRYQCSEYLCVPPERWPVHNTSLKSLCLVLDRIDEVLFPVYSHSFKSLENLTIDADFGPSDIYKVHMLYTRLNSLGFIFTTHEGQDMDTLIVKIKTNSSKYKTYKANGDCLEECNDTIARTMFVLEIFCYSIEQLSLSMNTIELNNYPLHL</sequence>
<evidence type="ECO:0000313" key="1">
    <source>
        <dbReference type="EMBL" id="KAG1552411.1"/>
    </source>
</evidence>
<evidence type="ECO:0008006" key="3">
    <source>
        <dbReference type="Google" id="ProtNLM"/>
    </source>
</evidence>
<comment type="caution">
    <text evidence="1">The sequence shown here is derived from an EMBL/GenBank/DDBJ whole genome shotgun (WGS) entry which is preliminary data.</text>
</comment>
<dbReference type="OrthoDB" id="2205024at2759"/>
<proteinExistence type="predicted"/>
<gene>
    <name evidence="1" type="ORF">G6F51_001243</name>
</gene>
<protein>
    <recommendedName>
        <fullName evidence="3">F-box domain-containing protein</fullName>
    </recommendedName>
</protein>
<dbReference type="Gene3D" id="3.80.10.10">
    <property type="entry name" value="Ribonuclease Inhibitor"/>
    <property type="match status" value="1"/>
</dbReference>